<proteinExistence type="predicted"/>
<sequence length="109" mass="12378">MLLITNRDLLLHNKVVITNKDHHRKVIISSNNQFTFSRLHHNVTTEGVVRPAADAVQLCSVVAASRAVWTVVFRVFIGIDDLRVLIRRLQARGNRINSNGIVDTLITWK</sequence>
<dbReference type="KEGG" id="clus:A9F13_24g00264"/>
<name>A0AA91SZT3_CLALS</name>
<evidence type="ECO:0000313" key="2">
    <source>
        <dbReference type="Proteomes" id="UP000195602"/>
    </source>
</evidence>
<organism evidence="1 2">
    <name type="scientific">Clavispora lusitaniae</name>
    <name type="common">Candida lusitaniae</name>
    <dbReference type="NCBI Taxonomy" id="36911"/>
    <lineage>
        <taxon>Eukaryota</taxon>
        <taxon>Fungi</taxon>
        <taxon>Dikarya</taxon>
        <taxon>Ascomycota</taxon>
        <taxon>Saccharomycotina</taxon>
        <taxon>Pichiomycetes</taxon>
        <taxon>Metschnikowiaceae</taxon>
        <taxon>Clavispora</taxon>
    </lineage>
</organism>
<evidence type="ECO:0000313" key="1">
    <source>
        <dbReference type="EMBL" id="OVF05129.1"/>
    </source>
</evidence>
<dbReference type="Proteomes" id="UP000195602">
    <property type="component" value="Unassembled WGS sequence"/>
</dbReference>
<reference evidence="1 2" key="1">
    <citation type="submission" date="2017-04" db="EMBL/GenBank/DDBJ databases">
        <title>Draft genome of the yeast Clavispora lusitaniae type strain CBS 6936.</title>
        <authorList>
            <person name="Durrens P."/>
            <person name="Klopp C."/>
            <person name="Biteau N."/>
            <person name="Fitton-Ouhabi V."/>
            <person name="Dementhon K."/>
            <person name="Accoceberry I."/>
            <person name="Sherman D.J."/>
            <person name="Noel T."/>
        </authorList>
    </citation>
    <scope>NUCLEOTIDE SEQUENCE [LARGE SCALE GENOMIC DNA]</scope>
    <source>
        <strain evidence="1 2">CBS 6936</strain>
    </source>
</reference>
<accession>A0AA91SZT3</accession>
<comment type="caution">
    <text evidence="1">The sequence shown here is derived from an EMBL/GenBank/DDBJ whole genome shotgun (WGS) entry which is preliminary data.</text>
</comment>
<protein>
    <submittedName>
        <fullName evidence="1">Uncharacterized protein</fullName>
    </submittedName>
</protein>
<dbReference type="EMBL" id="LYUB02000024">
    <property type="protein sequence ID" value="OVF05129.1"/>
    <property type="molecule type" value="Genomic_DNA"/>
</dbReference>
<gene>
    <name evidence="1" type="ORF">A9F13_24g00264</name>
</gene>
<dbReference type="AlphaFoldDB" id="A0AA91SZT3"/>